<feature type="coiled-coil region" evidence="7">
    <location>
        <begin position="159"/>
        <end position="186"/>
    </location>
</feature>
<accession>A0A9X4RXH9</accession>
<comment type="similarity">
    <text evidence="2 6">Belongs to the bacterial solute-binding protein 9 family.</text>
</comment>
<evidence type="ECO:0000256" key="6">
    <source>
        <dbReference type="RuleBase" id="RU003512"/>
    </source>
</evidence>
<evidence type="ECO:0000313" key="10">
    <source>
        <dbReference type="Proteomes" id="UP001152599"/>
    </source>
</evidence>
<name>A0A9X4RXH9_9FLAO</name>
<evidence type="ECO:0000256" key="3">
    <source>
        <dbReference type="ARBA" id="ARBA00022448"/>
    </source>
</evidence>
<dbReference type="PROSITE" id="PS51257">
    <property type="entry name" value="PROKAR_LIPOPROTEIN"/>
    <property type="match status" value="1"/>
</dbReference>
<dbReference type="PRINTS" id="PR00691">
    <property type="entry name" value="ADHESINB"/>
</dbReference>
<dbReference type="InterPro" id="IPR050492">
    <property type="entry name" value="Bact_metal-bind_prot9"/>
</dbReference>
<protein>
    <submittedName>
        <fullName evidence="9">Zinc ABC transporter substrate-binding protein</fullName>
    </submittedName>
</protein>
<dbReference type="PRINTS" id="PR00690">
    <property type="entry name" value="ADHESNFAMILY"/>
</dbReference>
<keyword evidence="4" id="KW-0479">Metal-binding</keyword>
<sequence length="309" mass="34332">MRKYWINYLIIISCFMLIFSCQEKKKNAKFKVVTTTNMISDLLHQIGGDSIEVVGLMGAGVDPHLYKASEGDVTKLTTADAIFYSGLHLEGKMVDVFEKMNKSGYKTFALSDGLPEKNKISSANFAGNHDPHIWFSVENWRLAAKFVTKQLSTLQPQNKEFFEENLRTYDLDLKSLKEDLNEIASKLPKEKRILVTAHDAFSYFGKEFDFKVVGLQGISTTAEAGTKDILDLANFIVENDVPAIFVESSVPEQTILALKSAVESKDKNVALGGTLYSDSLGNSGTPEGTYLGMYIYNMSTIVNALNVTE</sequence>
<feature type="transmembrane region" description="Helical" evidence="8">
    <location>
        <begin position="6"/>
        <end position="21"/>
    </location>
</feature>
<comment type="caution">
    <text evidence="9">The sequence shown here is derived from an EMBL/GenBank/DDBJ whole genome shotgun (WGS) entry which is preliminary data.</text>
</comment>
<dbReference type="Gene3D" id="3.40.50.1980">
    <property type="entry name" value="Nitrogenase molybdenum iron protein domain"/>
    <property type="match status" value="2"/>
</dbReference>
<dbReference type="GO" id="GO:0007155">
    <property type="term" value="P:cell adhesion"/>
    <property type="evidence" value="ECO:0007669"/>
    <property type="project" value="InterPro"/>
</dbReference>
<dbReference type="InterPro" id="IPR006129">
    <property type="entry name" value="AdhesinB"/>
</dbReference>
<comment type="subcellular location">
    <subcellularLocation>
        <location evidence="1">Cell envelope</location>
    </subcellularLocation>
</comment>
<evidence type="ECO:0000256" key="2">
    <source>
        <dbReference type="ARBA" id="ARBA00011028"/>
    </source>
</evidence>
<dbReference type="GO" id="GO:0030313">
    <property type="term" value="C:cell envelope"/>
    <property type="evidence" value="ECO:0007669"/>
    <property type="project" value="UniProtKB-SubCell"/>
</dbReference>
<dbReference type="EMBL" id="JANCMU010000009">
    <property type="protein sequence ID" value="MDG4946977.1"/>
    <property type="molecule type" value="Genomic_DNA"/>
</dbReference>
<evidence type="ECO:0000313" key="9">
    <source>
        <dbReference type="EMBL" id="MDG4946977.1"/>
    </source>
</evidence>
<reference evidence="9" key="1">
    <citation type="submission" date="2022-07" db="EMBL/GenBank/DDBJ databases">
        <title>Description and genome-wide analysis of Profundicola chukchiensis gen. nov., sp. nov., marine bacteria isolated from bottom sediments of the Chukchi Sea.</title>
        <authorList>
            <person name="Romanenko L."/>
            <person name="Otstavnykh N."/>
            <person name="Kurilenko V."/>
            <person name="Eremeev V."/>
            <person name="Velansky P."/>
            <person name="Mikhailov V."/>
            <person name="Isaeva M."/>
        </authorList>
    </citation>
    <scope>NUCLEOTIDE SEQUENCE</scope>
    <source>
        <strain evidence="9">KMM 9713</strain>
    </source>
</reference>
<proteinExistence type="inferred from homology"/>
<dbReference type="PANTHER" id="PTHR42953">
    <property type="entry name" value="HIGH-AFFINITY ZINC UPTAKE SYSTEM PROTEIN ZNUA-RELATED"/>
    <property type="match status" value="1"/>
</dbReference>
<evidence type="ECO:0000256" key="7">
    <source>
        <dbReference type="SAM" id="Coils"/>
    </source>
</evidence>
<dbReference type="PANTHER" id="PTHR42953:SF1">
    <property type="entry name" value="METAL-BINDING PROTEIN HI_0362-RELATED"/>
    <property type="match status" value="1"/>
</dbReference>
<evidence type="ECO:0000256" key="8">
    <source>
        <dbReference type="SAM" id="Phobius"/>
    </source>
</evidence>
<evidence type="ECO:0000256" key="4">
    <source>
        <dbReference type="ARBA" id="ARBA00022723"/>
    </source>
</evidence>
<organism evidence="9 10">
    <name type="scientific">Profundicola chukchiensis</name>
    <dbReference type="NCBI Taxonomy" id="2961959"/>
    <lineage>
        <taxon>Bacteria</taxon>
        <taxon>Pseudomonadati</taxon>
        <taxon>Bacteroidota</taxon>
        <taxon>Flavobacteriia</taxon>
        <taxon>Flavobacteriales</taxon>
        <taxon>Weeksellaceae</taxon>
        <taxon>Profundicola</taxon>
    </lineage>
</organism>
<keyword evidence="3 6" id="KW-0813">Transport</keyword>
<evidence type="ECO:0000256" key="5">
    <source>
        <dbReference type="ARBA" id="ARBA00022729"/>
    </source>
</evidence>
<keyword evidence="10" id="KW-1185">Reference proteome</keyword>
<evidence type="ECO:0000256" key="1">
    <source>
        <dbReference type="ARBA" id="ARBA00004196"/>
    </source>
</evidence>
<dbReference type="AlphaFoldDB" id="A0A9X4RXH9"/>
<keyword evidence="8" id="KW-1133">Transmembrane helix</keyword>
<keyword evidence="8" id="KW-0472">Membrane</keyword>
<dbReference type="GO" id="GO:0030001">
    <property type="term" value="P:metal ion transport"/>
    <property type="evidence" value="ECO:0007669"/>
    <property type="project" value="InterPro"/>
</dbReference>
<keyword evidence="5" id="KW-0732">Signal</keyword>
<dbReference type="Proteomes" id="UP001152599">
    <property type="component" value="Unassembled WGS sequence"/>
</dbReference>
<dbReference type="SUPFAM" id="SSF53807">
    <property type="entry name" value="Helical backbone' metal receptor"/>
    <property type="match status" value="1"/>
</dbReference>
<keyword evidence="8" id="KW-0812">Transmembrane</keyword>
<dbReference type="RefSeq" id="WP_304421259.1">
    <property type="nucleotide sequence ID" value="NZ_JANCMU010000009.1"/>
</dbReference>
<dbReference type="InterPro" id="IPR006127">
    <property type="entry name" value="ZnuA-like"/>
</dbReference>
<dbReference type="InterPro" id="IPR006128">
    <property type="entry name" value="Lipoprotein_PsaA-like"/>
</dbReference>
<dbReference type="GO" id="GO:0046872">
    <property type="term" value="F:metal ion binding"/>
    <property type="evidence" value="ECO:0007669"/>
    <property type="project" value="UniProtKB-KW"/>
</dbReference>
<gene>
    <name evidence="9" type="ORF">NMK71_11190</name>
</gene>
<keyword evidence="7" id="KW-0175">Coiled coil</keyword>
<dbReference type="Pfam" id="PF01297">
    <property type="entry name" value="ZnuA"/>
    <property type="match status" value="1"/>
</dbReference>